<evidence type="ECO:0000313" key="2">
    <source>
        <dbReference type="EMBL" id="MPQ36188.1"/>
    </source>
</evidence>
<dbReference type="PROSITE" id="PS51186">
    <property type="entry name" value="GNAT"/>
    <property type="match status" value="1"/>
</dbReference>
<gene>
    <name evidence="2" type="ORF">GC247_10105</name>
</gene>
<dbReference type="CDD" id="cd04301">
    <property type="entry name" value="NAT_SF"/>
    <property type="match status" value="1"/>
</dbReference>
<accession>A0A843R2D5</accession>
<protein>
    <submittedName>
        <fullName evidence="2">GNAT family N-acetyltransferase</fullName>
    </submittedName>
</protein>
<dbReference type="InterPro" id="IPR016181">
    <property type="entry name" value="Acyl_CoA_acyltransferase"/>
</dbReference>
<dbReference type="Pfam" id="PF00583">
    <property type="entry name" value="Acetyltransf_1"/>
    <property type="match status" value="1"/>
</dbReference>
<sequence>MVDRLGVENAKKLQELLHQAYQGDEKLGIHFGATTVSYQGVIEHLKSTPTFAVKDGQQIIATVSVRLPWSNNPGPYALPHLGWVATNPAYQRQGKAKELIDWVIQEYVAKDLKAAAVSLGTALEHPWLRKTYQKLGFDEVETVRKFPDHQTVYLVKVLDEARYVKAKSIVSKNHLEGSQGGKHEV</sequence>
<dbReference type="Gene3D" id="3.40.630.30">
    <property type="match status" value="1"/>
</dbReference>
<organism evidence="2 3">
    <name type="scientific">Limosilactobacillus fermentum</name>
    <name type="common">Lactobacillus fermentum</name>
    <dbReference type="NCBI Taxonomy" id="1613"/>
    <lineage>
        <taxon>Bacteria</taxon>
        <taxon>Bacillati</taxon>
        <taxon>Bacillota</taxon>
        <taxon>Bacilli</taxon>
        <taxon>Lactobacillales</taxon>
        <taxon>Lactobacillaceae</taxon>
        <taxon>Limosilactobacillus</taxon>
    </lineage>
</organism>
<name>A0A843R2D5_LIMFE</name>
<comment type="caution">
    <text evidence="2">The sequence shown here is derived from an EMBL/GenBank/DDBJ whole genome shotgun (WGS) entry which is preliminary data.</text>
</comment>
<proteinExistence type="predicted"/>
<reference evidence="2 3" key="1">
    <citation type="submission" date="2019-10" db="EMBL/GenBank/DDBJ databases">
        <title>Genome Sequencing and assembly of Lactobacillus fermentum I2, a lactic acid bacteria.</title>
        <authorList>
            <person name="Lopes L.S."/>
            <person name="Persinoti G.F."/>
            <person name="Riano-Pachon D.M."/>
            <person name="Labate C.A."/>
        </authorList>
    </citation>
    <scope>NUCLEOTIDE SEQUENCE [LARGE SCALE GENOMIC DNA]</scope>
    <source>
        <strain evidence="2 3">I2</strain>
    </source>
</reference>
<dbReference type="EMBL" id="WHJL01000140">
    <property type="protein sequence ID" value="MPQ36188.1"/>
    <property type="molecule type" value="Genomic_DNA"/>
</dbReference>
<dbReference type="GO" id="GO:0016747">
    <property type="term" value="F:acyltransferase activity, transferring groups other than amino-acyl groups"/>
    <property type="evidence" value="ECO:0007669"/>
    <property type="project" value="InterPro"/>
</dbReference>
<evidence type="ECO:0000259" key="1">
    <source>
        <dbReference type="PROSITE" id="PS51186"/>
    </source>
</evidence>
<evidence type="ECO:0000313" key="3">
    <source>
        <dbReference type="Proteomes" id="UP000466799"/>
    </source>
</evidence>
<dbReference type="Proteomes" id="UP000466799">
    <property type="component" value="Unassembled WGS sequence"/>
</dbReference>
<dbReference type="SUPFAM" id="SSF55729">
    <property type="entry name" value="Acyl-CoA N-acyltransferases (Nat)"/>
    <property type="match status" value="1"/>
</dbReference>
<keyword evidence="2" id="KW-0808">Transferase</keyword>
<feature type="domain" description="N-acetyltransferase" evidence="1">
    <location>
        <begin position="1"/>
        <end position="159"/>
    </location>
</feature>
<dbReference type="AlphaFoldDB" id="A0A843R2D5"/>
<dbReference type="InterPro" id="IPR000182">
    <property type="entry name" value="GNAT_dom"/>
</dbReference>
<dbReference type="RefSeq" id="WP_123799334.1">
    <property type="nucleotide sequence ID" value="NZ_CALYNE010000036.1"/>
</dbReference>